<organism evidence="3 4">
    <name type="scientific">Paraburkholderia sejongensis</name>
    <dbReference type="NCBI Taxonomy" id="2886946"/>
    <lineage>
        <taxon>Bacteria</taxon>
        <taxon>Pseudomonadati</taxon>
        <taxon>Pseudomonadota</taxon>
        <taxon>Betaproteobacteria</taxon>
        <taxon>Burkholderiales</taxon>
        <taxon>Burkholderiaceae</taxon>
        <taxon>Paraburkholderia</taxon>
    </lineage>
</organism>
<keyword evidence="1" id="KW-0560">Oxidoreductase</keyword>
<dbReference type="PANTHER" id="PTHR13847">
    <property type="entry name" value="SARCOSINE DEHYDROGENASE-RELATED"/>
    <property type="match status" value="1"/>
</dbReference>
<feature type="domain" description="FAD dependent oxidoreductase" evidence="2">
    <location>
        <begin position="33"/>
        <end position="385"/>
    </location>
</feature>
<comment type="caution">
    <text evidence="3">The sequence shown here is derived from an EMBL/GenBank/DDBJ whole genome shotgun (WGS) entry which is preliminary data.</text>
</comment>
<keyword evidence="4" id="KW-1185">Reference proteome</keyword>
<evidence type="ECO:0000313" key="4">
    <source>
        <dbReference type="Proteomes" id="UP001431019"/>
    </source>
</evidence>
<proteinExistence type="predicted"/>
<evidence type="ECO:0000259" key="2">
    <source>
        <dbReference type="Pfam" id="PF01266"/>
    </source>
</evidence>
<dbReference type="InterPro" id="IPR036188">
    <property type="entry name" value="FAD/NAD-bd_sf"/>
</dbReference>
<evidence type="ECO:0000313" key="3">
    <source>
        <dbReference type="EMBL" id="MCC8397359.1"/>
    </source>
</evidence>
<gene>
    <name evidence="3" type="ORF">LJ656_32855</name>
</gene>
<dbReference type="Gene3D" id="3.30.9.10">
    <property type="entry name" value="D-Amino Acid Oxidase, subunit A, domain 2"/>
    <property type="match status" value="1"/>
</dbReference>
<reference evidence="3 4" key="1">
    <citation type="submission" date="2021-11" db="EMBL/GenBank/DDBJ databases">
        <authorList>
            <person name="Oh E.-T."/>
            <person name="Kim S.-B."/>
        </authorList>
    </citation>
    <scope>NUCLEOTIDE SEQUENCE [LARGE SCALE GENOMIC DNA]</scope>
    <source>
        <strain evidence="3 4">MMS20-SJTR3</strain>
    </source>
</reference>
<dbReference type="Proteomes" id="UP001431019">
    <property type="component" value="Unassembled WGS sequence"/>
</dbReference>
<dbReference type="SUPFAM" id="SSF51905">
    <property type="entry name" value="FAD/NAD(P)-binding domain"/>
    <property type="match status" value="1"/>
</dbReference>
<dbReference type="InterPro" id="IPR006076">
    <property type="entry name" value="FAD-dep_OxRdtase"/>
</dbReference>
<evidence type="ECO:0000256" key="1">
    <source>
        <dbReference type="ARBA" id="ARBA00023002"/>
    </source>
</evidence>
<dbReference type="RefSeq" id="WP_230513617.1">
    <property type="nucleotide sequence ID" value="NZ_JAJITD010000027.1"/>
</dbReference>
<dbReference type="EMBL" id="JAJITD010000027">
    <property type="protein sequence ID" value="MCC8397359.1"/>
    <property type="molecule type" value="Genomic_DNA"/>
</dbReference>
<dbReference type="Pfam" id="PF01266">
    <property type="entry name" value="DAO"/>
    <property type="match status" value="1"/>
</dbReference>
<sequence>MKRDPFEPASTLWASTTAPWNPASTLGESIDIDVAVIGAGFTGLSAAYHLAKVGRQVALFDAFEVGNRASGRNGGQVVPGFKPMPSALIERFGRDVAAKMTRFAYGNAEYLFDLVAALRINCAPTRTGWIQGAFSAGSVGYLERRVREINAHGGDVEYLCADAMFDATGSRFWPAGLLERRAGALHPLAFARGLALAAGEQGVTLYEHSPVDGIHERSGDAVVLKVGGHTVRARRVIIATDAYTGTLWPAVAHSYVTVASAQIATEPLSAALQEALLPRRAGISETRKITYYCRIDPEGRFVIGGRGRAADYIDGATEQQLRAAAIARFPQLAGVRWEHRWACRVGMTIDDLPRIHQLAPSIWTAYGYCGRGVAMATALGRVLADAINGVPADQLDFPVTPVSRLPLYPARQFAAALAISWYRLRDALGQPA</sequence>
<dbReference type="PANTHER" id="PTHR13847:SF281">
    <property type="entry name" value="FAD DEPENDENT OXIDOREDUCTASE DOMAIN-CONTAINING PROTEIN"/>
    <property type="match status" value="1"/>
</dbReference>
<protein>
    <submittedName>
        <fullName evidence="3">FAD-binding oxidoreductase</fullName>
    </submittedName>
</protein>
<name>A0ABS8K5Y6_9BURK</name>
<dbReference type="Gene3D" id="3.50.50.60">
    <property type="entry name" value="FAD/NAD(P)-binding domain"/>
    <property type="match status" value="1"/>
</dbReference>
<accession>A0ABS8K5Y6</accession>